<protein>
    <submittedName>
        <fullName evidence="1">Uncharacterized protein</fullName>
    </submittedName>
</protein>
<proteinExistence type="predicted"/>
<name>A0A481ZCZ1_9VIRU</name>
<organism evidence="1">
    <name type="scientific">Pithovirus LCPAC404</name>
    <dbReference type="NCBI Taxonomy" id="2506597"/>
    <lineage>
        <taxon>Viruses</taxon>
        <taxon>Pithoviruses</taxon>
    </lineage>
</organism>
<dbReference type="EMBL" id="MK500598">
    <property type="protein sequence ID" value="QBK93546.1"/>
    <property type="molecule type" value="Genomic_DNA"/>
</dbReference>
<sequence>MKETKMKVYISLMTDFEDFTEREQASKILGVFYNVENAIDKILDDLRHFIEGDAKKSLQYRKQLENFRTTSAECFLYNIEERTVE</sequence>
<evidence type="ECO:0000313" key="1">
    <source>
        <dbReference type="EMBL" id="QBK93546.1"/>
    </source>
</evidence>
<gene>
    <name evidence="1" type="ORF">LCPAC404_02500</name>
</gene>
<accession>A0A481ZCZ1</accession>
<reference evidence="1" key="1">
    <citation type="journal article" date="2019" name="MBio">
        <title>Virus Genomes from Deep Sea Sediments Expand the Ocean Megavirome and Support Independent Origins of Viral Gigantism.</title>
        <authorList>
            <person name="Backstrom D."/>
            <person name="Yutin N."/>
            <person name="Jorgensen S.L."/>
            <person name="Dharamshi J."/>
            <person name="Homa F."/>
            <person name="Zaremba-Niedwiedzka K."/>
            <person name="Spang A."/>
            <person name="Wolf Y.I."/>
            <person name="Koonin E.V."/>
            <person name="Ettema T.J."/>
        </authorList>
    </citation>
    <scope>NUCLEOTIDE SEQUENCE</scope>
</reference>